<dbReference type="InterPro" id="IPR005794">
    <property type="entry name" value="Fmt"/>
</dbReference>
<proteinExistence type="inferred from homology"/>
<evidence type="ECO:0000256" key="3">
    <source>
        <dbReference type="ARBA" id="ARBA00022679"/>
    </source>
</evidence>
<dbReference type="InterPro" id="IPR005793">
    <property type="entry name" value="Formyl_trans_C"/>
</dbReference>
<feature type="domain" description="Formyl transferase C-terminal" evidence="6">
    <location>
        <begin position="198"/>
        <end position="291"/>
    </location>
</feature>
<protein>
    <recommendedName>
        <fullName evidence="2">methionyl-tRNA formyltransferase</fullName>
        <ecNumber evidence="2">2.1.2.9</ecNumber>
    </recommendedName>
</protein>
<dbReference type="EC" id="2.1.2.9" evidence="2"/>
<dbReference type="SUPFAM" id="SSF53328">
    <property type="entry name" value="Formyltransferase"/>
    <property type="match status" value="1"/>
</dbReference>
<dbReference type="PANTHER" id="PTHR11138">
    <property type="entry name" value="METHIONYL-TRNA FORMYLTRANSFERASE"/>
    <property type="match status" value="1"/>
</dbReference>
<comment type="similarity">
    <text evidence="1">Belongs to the Fmt family.</text>
</comment>
<feature type="domain" description="Formyl transferase N-terminal" evidence="5">
    <location>
        <begin position="8"/>
        <end position="170"/>
    </location>
</feature>
<keyword evidence="3" id="KW-0808">Transferase</keyword>
<evidence type="ECO:0000256" key="2">
    <source>
        <dbReference type="ARBA" id="ARBA00012261"/>
    </source>
</evidence>
<accession>A0A6J6FPI1</accession>
<dbReference type="PANTHER" id="PTHR11138:SF5">
    <property type="entry name" value="METHIONYL-TRNA FORMYLTRANSFERASE, MITOCHONDRIAL"/>
    <property type="match status" value="1"/>
</dbReference>
<dbReference type="EMBL" id="CAEZUE010000049">
    <property type="protein sequence ID" value="CAB4590591.1"/>
    <property type="molecule type" value="Genomic_DNA"/>
</dbReference>
<sequence length="298" mass="31426">MARVIFAGSPAVATPFLAALAEQHDIVAVVTRRDAPVGRKRTITPTPVAALANDLGLTVIKTNSLDGVALPDCDLGVVVAYGGLVPSEALIRPTFGWVNAHFSLLPALRGAAPVQRGLWNGDSETGITVFSLVEALDAGPILYQRAIPFVNGETASEALERIAVEAADELSAVVSRFVSGDLTPRDQAGEITYAPKFSRDDGRIDWLLDSRVVVNRIRAVTKEPGAFTNNGDSQLAVLRARVCPDVTLEPGVVRVVDGCVCVGTNSTAVELVTVKPAGKTEMSGVDWARGLHAPTRLT</sequence>
<reference evidence="7" key="1">
    <citation type="submission" date="2020-05" db="EMBL/GenBank/DDBJ databases">
        <authorList>
            <person name="Chiriac C."/>
            <person name="Salcher M."/>
            <person name="Ghai R."/>
            <person name="Kavagutti S V."/>
        </authorList>
    </citation>
    <scope>NUCLEOTIDE SEQUENCE</scope>
</reference>
<dbReference type="CDD" id="cd08646">
    <property type="entry name" value="FMT_core_Met-tRNA-FMT_N"/>
    <property type="match status" value="1"/>
</dbReference>
<dbReference type="Gene3D" id="3.40.50.12230">
    <property type="match status" value="1"/>
</dbReference>
<dbReference type="CDD" id="cd08704">
    <property type="entry name" value="Met_tRNA_FMT_C"/>
    <property type="match status" value="1"/>
</dbReference>
<dbReference type="AlphaFoldDB" id="A0A6J6FPI1"/>
<evidence type="ECO:0000256" key="4">
    <source>
        <dbReference type="ARBA" id="ARBA00022917"/>
    </source>
</evidence>
<dbReference type="GO" id="GO:0004479">
    <property type="term" value="F:methionyl-tRNA formyltransferase activity"/>
    <property type="evidence" value="ECO:0007669"/>
    <property type="project" value="UniProtKB-EC"/>
</dbReference>
<keyword evidence="4" id="KW-0648">Protein biosynthesis</keyword>
<dbReference type="SUPFAM" id="SSF50486">
    <property type="entry name" value="FMT C-terminal domain-like"/>
    <property type="match status" value="1"/>
</dbReference>
<dbReference type="InterPro" id="IPR036477">
    <property type="entry name" value="Formyl_transf_N_sf"/>
</dbReference>
<dbReference type="HAMAP" id="MF_00182">
    <property type="entry name" value="Formyl_trans"/>
    <property type="match status" value="1"/>
</dbReference>
<dbReference type="InterPro" id="IPR041711">
    <property type="entry name" value="Met-tRNA-FMT_N"/>
</dbReference>
<dbReference type="GO" id="GO:0005829">
    <property type="term" value="C:cytosol"/>
    <property type="evidence" value="ECO:0007669"/>
    <property type="project" value="TreeGrafter"/>
</dbReference>
<evidence type="ECO:0000259" key="6">
    <source>
        <dbReference type="Pfam" id="PF02911"/>
    </source>
</evidence>
<evidence type="ECO:0000259" key="5">
    <source>
        <dbReference type="Pfam" id="PF00551"/>
    </source>
</evidence>
<evidence type="ECO:0000313" key="7">
    <source>
        <dbReference type="EMBL" id="CAB4590591.1"/>
    </source>
</evidence>
<dbReference type="InterPro" id="IPR002376">
    <property type="entry name" value="Formyl_transf_N"/>
</dbReference>
<dbReference type="Pfam" id="PF02911">
    <property type="entry name" value="Formyl_trans_C"/>
    <property type="match status" value="1"/>
</dbReference>
<evidence type="ECO:0000256" key="1">
    <source>
        <dbReference type="ARBA" id="ARBA00010699"/>
    </source>
</evidence>
<dbReference type="InterPro" id="IPR011034">
    <property type="entry name" value="Formyl_transferase-like_C_sf"/>
</dbReference>
<organism evidence="7">
    <name type="scientific">freshwater metagenome</name>
    <dbReference type="NCBI Taxonomy" id="449393"/>
    <lineage>
        <taxon>unclassified sequences</taxon>
        <taxon>metagenomes</taxon>
        <taxon>ecological metagenomes</taxon>
    </lineage>
</organism>
<gene>
    <name evidence="7" type="ORF">UFOPK1788_00504</name>
</gene>
<dbReference type="Pfam" id="PF00551">
    <property type="entry name" value="Formyl_trans_N"/>
    <property type="match status" value="1"/>
</dbReference>
<dbReference type="InterPro" id="IPR044135">
    <property type="entry name" value="Met-tRNA-FMT_C"/>
</dbReference>
<name>A0A6J6FPI1_9ZZZZ</name>